<accession>A0A1L9S501</accession>
<dbReference type="STRING" id="1073090.A0A1L9S501"/>
<dbReference type="Pfam" id="PF12396">
    <property type="entry name" value="DUF3659"/>
    <property type="match status" value="9"/>
</dbReference>
<dbReference type="VEuPathDB" id="FungiDB:ASPZODRAFT_77436"/>
<keyword evidence="4" id="KW-1185">Reference proteome</keyword>
<evidence type="ECO:0000259" key="2">
    <source>
        <dbReference type="Pfam" id="PF22485"/>
    </source>
</evidence>
<dbReference type="RefSeq" id="XP_022576741.1">
    <property type="nucleotide sequence ID" value="XM_022730170.1"/>
</dbReference>
<gene>
    <name evidence="3" type="ORF">ASPZODRAFT_77436</name>
</gene>
<dbReference type="Proteomes" id="UP000184188">
    <property type="component" value="Unassembled WGS sequence"/>
</dbReference>
<dbReference type="InterPro" id="IPR022124">
    <property type="entry name" value="DUF3659"/>
</dbReference>
<feature type="compositionally biased region" description="Polar residues" evidence="1">
    <location>
        <begin position="25"/>
        <end position="41"/>
    </location>
</feature>
<evidence type="ECO:0000313" key="3">
    <source>
        <dbReference type="EMBL" id="OJJ42231.1"/>
    </source>
</evidence>
<dbReference type="PANTHER" id="PTHR39461">
    <property type="entry name" value="LEA DOMAIN PROTEIN (AFU_ORTHOLOGUE AFUA_8G04920)"/>
    <property type="match status" value="1"/>
</dbReference>
<evidence type="ECO:0000256" key="1">
    <source>
        <dbReference type="SAM" id="MobiDB-lite"/>
    </source>
</evidence>
<dbReference type="OrthoDB" id="3937590at2759"/>
<name>A0A1L9S501_9EURO</name>
<dbReference type="EMBL" id="KV878364">
    <property type="protein sequence ID" value="OJJ42231.1"/>
    <property type="molecule type" value="Genomic_DNA"/>
</dbReference>
<reference evidence="4" key="1">
    <citation type="journal article" date="2017" name="Genome Biol.">
        <title>Comparative genomics reveals high biological diversity and specific adaptations in the industrially and medically important fungal genus Aspergillus.</title>
        <authorList>
            <person name="de Vries R.P."/>
            <person name="Riley R."/>
            <person name="Wiebenga A."/>
            <person name="Aguilar-Osorio G."/>
            <person name="Amillis S."/>
            <person name="Uchima C.A."/>
            <person name="Anderluh G."/>
            <person name="Asadollahi M."/>
            <person name="Askin M."/>
            <person name="Barry K."/>
            <person name="Battaglia E."/>
            <person name="Bayram O."/>
            <person name="Benocci T."/>
            <person name="Braus-Stromeyer S.A."/>
            <person name="Caldana C."/>
            <person name="Canovas D."/>
            <person name="Cerqueira G.C."/>
            <person name="Chen F."/>
            <person name="Chen W."/>
            <person name="Choi C."/>
            <person name="Clum A."/>
            <person name="Dos Santos R.A."/>
            <person name="Damasio A.R."/>
            <person name="Diallinas G."/>
            <person name="Emri T."/>
            <person name="Fekete E."/>
            <person name="Flipphi M."/>
            <person name="Freyberg S."/>
            <person name="Gallo A."/>
            <person name="Gournas C."/>
            <person name="Habgood R."/>
            <person name="Hainaut M."/>
            <person name="Harispe M.L."/>
            <person name="Henrissat B."/>
            <person name="Hilden K.S."/>
            <person name="Hope R."/>
            <person name="Hossain A."/>
            <person name="Karabika E."/>
            <person name="Karaffa L."/>
            <person name="Karanyi Z."/>
            <person name="Krasevec N."/>
            <person name="Kuo A."/>
            <person name="Kusch H."/>
            <person name="LaButti K."/>
            <person name="Lagendijk E.L."/>
            <person name="Lapidus A."/>
            <person name="Levasseur A."/>
            <person name="Lindquist E."/>
            <person name="Lipzen A."/>
            <person name="Logrieco A.F."/>
            <person name="MacCabe A."/>
            <person name="Maekelae M.R."/>
            <person name="Malavazi I."/>
            <person name="Melin P."/>
            <person name="Meyer V."/>
            <person name="Mielnichuk N."/>
            <person name="Miskei M."/>
            <person name="Molnar A.P."/>
            <person name="Mule G."/>
            <person name="Ngan C.Y."/>
            <person name="Orejas M."/>
            <person name="Orosz E."/>
            <person name="Ouedraogo J.P."/>
            <person name="Overkamp K.M."/>
            <person name="Park H.-S."/>
            <person name="Perrone G."/>
            <person name="Piumi F."/>
            <person name="Punt P.J."/>
            <person name="Ram A.F."/>
            <person name="Ramon A."/>
            <person name="Rauscher S."/>
            <person name="Record E."/>
            <person name="Riano-Pachon D.M."/>
            <person name="Robert V."/>
            <person name="Roehrig J."/>
            <person name="Ruller R."/>
            <person name="Salamov A."/>
            <person name="Salih N.S."/>
            <person name="Samson R.A."/>
            <person name="Sandor E."/>
            <person name="Sanguinetti M."/>
            <person name="Schuetze T."/>
            <person name="Sepcic K."/>
            <person name="Shelest E."/>
            <person name="Sherlock G."/>
            <person name="Sophianopoulou V."/>
            <person name="Squina F.M."/>
            <person name="Sun H."/>
            <person name="Susca A."/>
            <person name="Todd R.B."/>
            <person name="Tsang A."/>
            <person name="Unkles S.E."/>
            <person name="van de Wiele N."/>
            <person name="van Rossen-Uffink D."/>
            <person name="Oliveira J.V."/>
            <person name="Vesth T.C."/>
            <person name="Visser J."/>
            <person name="Yu J.-H."/>
            <person name="Zhou M."/>
            <person name="Andersen M.R."/>
            <person name="Archer D.B."/>
            <person name="Baker S.E."/>
            <person name="Benoit I."/>
            <person name="Brakhage A.A."/>
            <person name="Braus G.H."/>
            <person name="Fischer R."/>
            <person name="Frisvad J.C."/>
            <person name="Goldman G.H."/>
            <person name="Houbraken J."/>
            <person name="Oakley B."/>
            <person name="Pocsi I."/>
            <person name="Scazzocchio C."/>
            <person name="Seiboth B."/>
            <person name="vanKuyk P.A."/>
            <person name="Wortman J."/>
            <person name="Dyer P.S."/>
            <person name="Grigoriev I.V."/>
        </authorList>
    </citation>
    <scope>NUCLEOTIDE SEQUENCE [LARGE SCALE GENOMIC DNA]</scope>
    <source>
        <strain evidence="4">CBS 506.65</strain>
    </source>
</reference>
<protein>
    <recommendedName>
        <fullName evidence="2">DUF6987 domain-containing protein</fullName>
    </recommendedName>
</protein>
<feature type="region of interest" description="Disordered" evidence="1">
    <location>
        <begin position="1"/>
        <end position="48"/>
    </location>
</feature>
<dbReference type="AlphaFoldDB" id="A0A1L9S501"/>
<evidence type="ECO:0000313" key="4">
    <source>
        <dbReference type="Proteomes" id="UP000184188"/>
    </source>
</evidence>
<sequence length="946" mass="99908">MAQETLKKAQRSITTTTKTARKTDSGTSQAKETAVPSTETLETGGEKIPLDLAQLEGLEVQEGGKIMDSDGRVVGRLVEGDPADLEGEKIGSNGEILDEDGDLIGRVEGLPTDELPQEAISSDVPEAEGVPGLGLKDLAGLPVTAQGHIKDDDGRVVGKLVEGDAEDLIGETVNEQGEILDDDGDLVGRIELTVPEGDILKHRVPGKAELDDVTAATIPGDSISALEGLHCNKLGYIVTAAGKPMGRLIEGDAKQISREGLRLEGDGCFRDSQGNVLGSVEPLRVRGEEGEEEEWINKGPFADLGDIFVAQEGWVHDVDGQRVGRLIEGDAKRLLGHAVDDDGDILDKHGNLLGRAEPWEEPSPTSSPAGDDALAELEGLAPNKTGNVMGPGLVPIARVVDGNPAELLGRRIDSKGQIWNDTGAVIGHVELIPAAEREAMGPFSGLGDLVARGTGAVEDAEGILVGRIVEGNPKGLRGRPVDADGEILDQYGNVLGRAERCDSADEEEAVEEEEEDLSALDGLVVNKLGNIVDADGVVVGRLVAGDPRRLAGKTVDGDGHVWNASGQVIGQAEGIPEAERDRPEGIFSGLDGLTLQKDGMVLDPAAAVVGRLVEGDAARLAGRAVDEDGEIIDKAGNVIGRAERWTPEELQREINPMSGRAVNKDGHVRDEDGNILGKLTQGNLQTLVGKRVDEDGYIVDQRGNTIGECTLMANLPPEPVPEPALSPEELAKQEQEQAAEEKAEEERSLAKKMSSIVQGTLESVGPLCRQIRQHIETAERTPKDELDEEQLVKEVQPLIEEAGDALQECKGALRALDPDGQIAATAKGRSAAQEATPEEHRLAELLKELAQTVVETIEEGRRLLADMPHAKQKINPLWALLSEPLFQIMAAVGLLLSGVVGLVSQLLDGLGLGGLLRGLLGGLGLDKLLEGLGLGTVTQALGITGK</sequence>
<dbReference type="PANTHER" id="PTHR39461:SF1">
    <property type="entry name" value="LEA DOMAIN PROTEIN (AFU_ORTHOLOGUE AFUA_8G04920)"/>
    <property type="match status" value="1"/>
</dbReference>
<dbReference type="InterPro" id="IPR054256">
    <property type="entry name" value="DUF6987"/>
</dbReference>
<proteinExistence type="predicted"/>
<dbReference type="Pfam" id="PF22485">
    <property type="entry name" value="DUF6987"/>
    <property type="match status" value="1"/>
</dbReference>
<feature type="domain" description="DUF6987" evidence="2">
    <location>
        <begin position="739"/>
        <end position="935"/>
    </location>
</feature>
<dbReference type="GeneID" id="34616634"/>
<feature type="compositionally biased region" description="Basic and acidic residues" evidence="1">
    <location>
        <begin position="729"/>
        <end position="748"/>
    </location>
</feature>
<organism evidence="3 4">
    <name type="scientific">Penicilliopsis zonata CBS 506.65</name>
    <dbReference type="NCBI Taxonomy" id="1073090"/>
    <lineage>
        <taxon>Eukaryota</taxon>
        <taxon>Fungi</taxon>
        <taxon>Dikarya</taxon>
        <taxon>Ascomycota</taxon>
        <taxon>Pezizomycotina</taxon>
        <taxon>Eurotiomycetes</taxon>
        <taxon>Eurotiomycetidae</taxon>
        <taxon>Eurotiales</taxon>
        <taxon>Aspergillaceae</taxon>
        <taxon>Penicilliopsis</taxon>
    </lineage>
</organism>
<feature type="region of interest" description="Disordered" evidence="1">
    <location>
        <begin position="717"/>
        <end position="748"/>
    </location>
</feature>